<reference evidence="1" key="1">
    <citation type="journal article" date="2023" name="G3 (Bethesda)">
        <title>A reference genome for the long-term kleptoplast-retaining sea slug Elysia crispata morphotype clarki.</title>
        <authorList>
            <person name="Eastman K.E."/>
            <person name="Pendleton A.L."/>
            <person name="Shaikh M.A."/>
            <person name="Suttiyut T."/>
            <person name="Ogas R."/>
            <person name="Tomko P."/>
            <person name="Gavelis G."/>
            <person name="Widhalm J.R."/>
            <person name="Wisecaver J.H."/>
        </authorList>
    </citation>
    <scope>NUCLEOTIDE SEQUENCE</scope>
    <source>
        <strain evidence="1">ECLA1</strain>
    </source>
</reference>
<evidence type="ECO:0000313" key="2">
    <source>
        <dbReference type="Proteomes" id="UP001283361"/>
    </source>
</evidence>
<gene>
    <name evidence="1" type="ORF">RRG08_026456</name>
</gene>
<dbReference type="Proteomes" id="UP001283361">
    <property type="component" value="Unassembled WGS sequence"/>
</dbReference>
<protein>
    <submittedName>
        <fullName evidence="1">Uncharacterized protein</fullName>
    </submittedName>
</protein>
<sequence length="114" mass="12972">MEQAVRFAARLALYSSTRLRLITAREDRINLSEAMAGGIDWLWLHGRPVLSSRAERMIEIDQIWLSYMTSHDSGTFLEDECIPGRSRGRHDIKHIALDVPVKSVMGSHRIKGGR</sequence>
<organism evidence="1 2">
    <name type="scientific">Elysia crispata</name>
    <name type="common">lettuce slug</name>
    <dbReference type="NCBI Taxonomy" id="231223"/>
    <lineage>
        <taxon>Eukaryota</taxon>
        <taxon>Metazoa</taxon>
        <taxon>Spiralia</taxon>
        <taxon>Lophotrochozoa</taxon>
        <taxon>Mollusca</taxon>
        <taxon>Gastropoda</taxon>
        <taxon>Heterobranchia</taxon>
        <taxon>Euthyneura</taxon>
        <taxon>Panpulmonata</taxon>
        <taxon>Sacoglossa</taxon>
        <taxon>Placobranchoidea</taxon>
        <taxon>Plakobranchidae</taxon>
        <taxon>Elysia</taxon>
    </lineage>
</organism>
<name>A0AAE1CSN9_9GAST</name>
<proteinExistence type="predicted"/>
<keyword evidence="2" id="KW-1185">Reference proteome</keyword>
<accession>A0AAE1CSN9</accession>
<dbReference type="EMBL" id="JAWDGP010006980">
    <property type="protein sequence ID" value="KAK3732071.1"/>
    <property type="molecule type" value="Genomic_DNA"/>
</dbReference>
<dbReference type="AlphaFoldDB" id="A0AAE1CSN9"/>
<evidence type="ECO:0000313" key="1">
    <source>
        <dbReference type="EMBL" id="KAK3732071.1"/>
    </source>
</evidence>
<comment type="caution">
    <text evidence="1">The sequence shown here is derived from an EMBL/GenBank/DDBJ whole genome shotgun (WGS) entry which is preliminary data.</text>
</comment>